<keyword evidence="1" id="KW-0805">Transcription regulation</keyword>
<gene>
    <name evidence="5" type="ORF">MCCS_22920</name>
</gene>
<evidence type="ECO:0000313" key="6">
    <source>
        <dbReference type="Proteomes" id="UP000194154"/>
    </source>
</evidence>
<dbReference type="InterPro" id="IPR036390">
    <property type="entry name" value="WH_DNA-bd_sf"/>
</dbReference>
<dbReference type="RefSeq" id="WP_086043399.1">
    <property type="nucleotide sequence ID" value="NZ_CBCRZA010000010.1"/>
</dbReference>
<dbReference type="PANTHER" id="PTHR33204:SF37">
    <property type="entry name" value="HTH-TYPE TRANSCRIPTIONAL REGULATOR YODB"/>
    <property type="match status" value="1"/>
</dbReference>
<reference evidence="5 6" key="1">
    <citation type="journal article" date="2017" name="Int. J. Syst. Evol. Microbiol.">
        <title>Macrococcus canis sp. nov., a skin bacterium associated with infections in dogs.</title>
        <authorList>
            <person name="Gobeli Brawand S."/>
            <person name="Cotting K."/>
            <person name="Gomez-Sanz E."/>
            <person name="Collaud A."/>
            <person name="Thomann A."/>
            <person name="Brodard I."/>
            <person name="Rodriguez-Campos S."/>
            <person name="Strauss C."/>
            <person name="Perreten V."/>
        </authorList>
    </citation>
    <scope>NUCLEOTIDE SEQUENCE [LARGE SCALE GENOMIC DNA]</scope>
    <source>
        <strain evidence="5 6">KM45013</strain>
    </source>
</reference>
<evidence type="ECO:0000256" key="1">
    <source>
        <dbReference type="ARBA" id="ARBA00023015"/>
    </source>
</evidence>
<evidence type="ECO:0000256" key="2">
    <source>
        <dbReference type="ARBA" id="ARBA00023125"/>
    </source>
</evidence>
<accession>A0A1W7AE28</accession>
<dbReference type="InterPro" id="IPR036388">
    <property type="entry name" value="WH-like_DNA-bd_sf"/>
</dbReference>
<evidence type="ECO:0000259" key="4">
    <source>
        <dbReference type="PROSITE" id="PS51118"/>
    </source>
</evidence>
<keyword evidence="2" id="KW-0238">DNA-binding</keyword>
<dbReference type="STRING" id="1855823.MCCS_22920"/>
<keyword evidence="6" id="KW-1185">Reference proteome</keyword>
<dbReference type="OrthoDB" id="9800966at2"/>
<dbReference type="PANTHER" id="PTHR33204">
    <property type="entry name" value="TRANSCRIPTIONAL REGULATOR, MARR FAMILY"/>
    <property type="match status" value="1"/>
</dbReference>
<dbReference type="PROSITE" id="PS51118">
    <property type="entry name" value="HTH_HXLR"/>
    <property type="match status" value="1"/>
</dbReference>
<dbReference type="InterPro" id="IPR002577">
    <property type="entry name" value="HTH_HxlR"/>
</dbReference>
<dbReference type="SUPFAM" id="SSF46785">
    <property type="entry name" value="Winged helix' DNA-binding domain"/>
    <property type="match status" value="1"/>
</dbReference>
<dbReference type="Gene3D" id="1.10.10.10">
    <property type="entry name" value="Winged helix-like DNA-binding domain superfamily/Winged helix DNA-binding domain"/>
    <property type="match status" value="1"/>
</dbReference>
<dbReference type="GeneID" id="35296373"/>
<proteinExistence type="predicted"/>
<organism evidence="5 6">
    <name type="scientific">Macrococcoides canis</name>
    <dbReference type="NCBI Taxonomy" id="1855823"/>
    <lineage>
        <taxon>Bacteria</taxon>
        <taxon>Bacillati</taxon>
        <taxon>Bacillota</taxon>
        <taxon>Bacilli</taxon>
        <taxon>Bacillales</taxon>
        <taxon>Staphylococcaceae</taxon>
        <taxon>Macrococcoides</taxon>
    </lineage>
</organism>
<dbReference type="EMBL" id="CP021059">
    <property type="protein sequence ID" value="ARQ07873.1"/>
    <property type="molecule type" value="Genomic_DNA"/>
</dbReference>
<dbReference type="Proteomes" id="UP000194154">
    <property type="component" value="Chromosome"/>
</dbReference>
<dbReference type="AlphaFoldDB" id="A0A1W7AE28"/>
<dbReference type="KEGG" id="mcak:MCCS_22920"/>
<feature type="domain" description="HTH hxlR-type" evidence="4">
    <location>
        <begin position="4"/>
        <end position="106"/>
    </location>
</feature>
<sequence>MEVCPYLEETFKILGRSWNGLLINYLSRSENNAAHFSDIKRDLKSITPRALSLKLTELSEWGLVEKKVISTTPLSIKYVLTDKGIALSEAMHPIEAWAQEHLELEVPEKSEA</sequence>
<keyword evidence="3" id="KW-0804">Transcription</keyword>
<dbReference type="Pfam" id="PF01638">
    <property type="entry name" value="HxlR"/>
    <property type="match status" value="1"/>
</dbReference>
<name>A0A1W7AE28_9STAP</name>
<dbReference type="GO" id="GO:0003677">
    <property type="term" value="F:DNA binding"/>
    <property type="evidence" value="ECO:0007669"/>
    <property type="project" value="UniProtKB-KW"/>
</dbReference>
<evidence type="ECO:0000256" key="3">
    <source>
        <dbReference type="ARBA" id="ARBA00023163"/>
    </source>
</evidence>
<protein>
    <submittedName>
        <fullName evidence="5">HxlR-like helix-turn-helix domain-containing family protein</fullName>
    </submittedName>
</protein>
<evidence type="ECO:0000313" key="5">
    <source>
        <dbReference type="EMBL" id="ARQ07873.1"/>
    </source>
</evidence>